<keyword evidence="1" id="KW-0472">Membrane</keyword>
<keyword evidence="1" id="KW-0812">Transmembrane</keyword>
<dbReference type="Pfam" id="PF09851">
    <property type="entry name" value="SHOCT"/>
    <property type="match status" value="1"/>
</dbReference>
<reference evidence="4" key="1">
    <citation type="journal article" date="2019" name="Int. J. Syst. Evol. Microbiol.">
        <title>The Global Catalogue of Microorganisms (GCM) 10K type strain sequencing project: providing services to taxonomists for standard genome sequencing and annotation.</title>
        <authorList>
            <consortium name="The Broad Institute Genomics Platform"/>
            <consortium name="The Broad Institute Genome Sequencing Center for Infectious Disease"/>
            <person name="Wu L."/>
            <person name="Ma J."/>
        </authorList>
    </citation>
    <scope>NUCLEOTIDE SEQUENCE [LARGE SCALE GENOMIC DNA]</scope>
    <source>
        <strain evidence="4">CCM 8903</strain>
    </source>
</reference>
<evidence type="ECO:0000259" key="2">
    <source>
        <dbReference type="Pfam" id="PF09851"/>
    </source>
</evidence>
<keyword evidence="4" id="KW-1185">Reference proteome</keyword>
<feature type="transmembrane region" description="Helical" evidence="1">
    <location>
        <begin position="33"/>
        <end position="54"/>
    </location>
</feature>
<dbReference type="EMBL" id="JBHTON010000054">
    <property type="protein sequence ID" value="MFD1486185.1"/>
    <property type="molecule type" value="Genomic_DNA"/>
</dbReference>
<evidence type="ECO:0000313" key="4">
    <source>
        <dbReference type="Proteomes" id="UP001597252"/>
    </source>
</evidence>
<dbReference type="Proteomes" id="UP001597252">
    <property type="component" value="Unassembled WGS sequence"/>
</dbReference>
<keyword evidence="1" id="KW-1133">Transmembrane helix</keyword>
<dbReference type="InterPro" id="IPR018649">
    <property type="entry name" value="SHOCT"/>
</dbReference>
<name>A0ABW4E8J6_9LACO</name>
<protein>
    <submittedName>
        <fullName evidence="3">SHOCT domain-containing protein</fullName>
    </submittedName>
</protein>
<proteinExistence type="predicted"/>
<gene>
    <name evidence="3" type="ORF">ACFQ5J_13210</name>
</gene>
<feature type="transmembrane region" description="Helical" evidence="1">
    <location>
        <begin position="6"/>
        <end position="26"/>
    </location>
</feature>
<feature type="transmembrane region" description="Helical" evidence="1">
    <location>
        <begin position="60"/>
        <end position="77"/>
    </location>
</feature>
<sequence>MNELIGPIWLLVSIVSIILSTIDFALRHKRETVFALSVTASIVALGLAVILLFIENWMPLGLTLVFCGIPAFLQGRYRQKKKDQHTRELIKQGKMVQFSPNRSFGFLKIDDSNKRFMLESSTKSHTVFRFDELLSAQLVEVPGNGRSKGPHRITRAVAGGVIAGPAGAVVGSLTGKTTHFSTISAMYISVDTKQGNVRVNFAMSDTKTDSIIYKALREGADKTMSGLNILLSETSGTTQKESLPDEIAKYKRLLDSGAITQDEFDKKKKQLLEL</sequence>
<comment type="caution">
    <text evidence="3">The sequence shown here is derived from an EMBL/GenBank/DDBJ whole genome shotgun (WGS) entry which is preliminary data.</text>
</comment>
<evidence type="ECO:0000313" key="3">
    <source>
        <dbReference type="EMBL" id="MFD1486185.1"/>
    </source>
</evidence>
<evidence type="ECO:0000256" key="1">
    <source>
        <dbReference type="SAM" id="Phobius"/>
    </source>
</evidence>
<organism evidence="3 4">
    <name type="scientific">Lacticaseibacillus baoqingensis</name>
    <dbReference type="NCBI Taxonomy" id="2486013"/>
    <lineage>
        <taxon>Bacteria</taxon>
        <taxon>Bacillati</taxon>
        <taxon>Bacillota</taxon>
        <taxon>Bacilli</taxon>
        <taxon>Lactobacillales</taxon>
        <taxon>Lactobacillaceae</taxon>
        <taxon>Lacticaseibacillus</taxon>
    </lineage>
</organism>
<accession>A0ABW4E8J6</accession>
<dbReference type="RefSeq" id="WP_125752361.1">
    <property type="nucleotide sequence ID" value="NZ_JBHTON010000054.1"/>
</dbReference>
<feature type="domain" description="SHOCT" evidence="2">
    <location>
        <begin position="245"/>
        <end position="272"/>
    </location>
</feature>